<dbReference type="Pfam" id="PF01453">
    <property type="entry name" value="B_lectin"/>
    <property type="match status" value="1"/>
</dbReference>
<dbReference type="Gramene" id="ESR42781">
    <property type="protein sequence ID" value="ESR42781"/>
    <property type="gene ID" value="CICLE_v10011631mg"/>
</dbReference>
<dbReference type="InterPro" id="IPR035446">
    <property type="entry name" value="SLSG/EP1"/>
</dbReference>
<dbReference type="Gene3D" id="2.90.10.10">
    <property type="entry name" value="Bulb-type lectin domain"/>
    <property type="match status" value="1"/>
</dbReference>
<evidence type="ECO:0008006" key="9">
    <source>
        <dbReference type="Google" id="ProtNLM"/>
    </source>
</evidence>
<protein>
    <recommendedName>
        <fullName evidence="9">Bulb-type lectin domain-containing protein</fullName>
    </recommendedName>
</protein>
<evidence type="ECO:0000259" key="6">
    <source>
        <dbReference type="PROSITE" id="PS50948"/>
    </source>
</evidence>
<dbReference type="PIRSF" id="PIRSF002686">
    <property type="entry name" value="SLG"/>
    <property type="match status" value="1"/>
</dbReference>
<dbReference type="InParanoid" id="V4SZW8"/>
<organism evidence="7 8">
    <name type="scientific">Citrus clementina</name>
    <name type="common">Clementine</name>
    <name type="synonym">Citrus deliciosa x Citrus sinensis</name>
    <dbReference type="NCBI Taxonomy" id="85681"/>
    <lineage>
        <taxon>Eukaryota</taxon>
        <taxon>Viridiplantae</taxon>
        <taxon>Streptophyta</taxon>
        <taxon>Embryophyta</taxon>
        <taxon>Tracheophyta</taxon>
        <taxon>Spermatophyta</taxon>
        <taxon>Magnoliopsida</taxon>
        <taxon>eudicotyledons</taxon>
        <taxon>Gunneridae</taxon>
        <taxon>Pentapetalae</taxon>
        <taxon>rosids</taxon>
        <taxon>malvids</taxon>
        <taxon>Sapindales</taxon>
        <taxon>Rutaceae</taxon>
        <taxon>Aurantioideae</taxon>
        <taxon>Citrus</taxon>
    </lineage>
</organism>
<dbReference type="SMART" id="SM00473">
    <property type="entry name" value="PAN_AP"/>
    <property type="match status" value="1"/>
</dbReference>
<dbReference type="SMART" id="SM00108">
    <property type="entry name" value="B_lectin"/>
    <property type="match status" value="1"/>
</dbReference>
<dbReference type="PANTHER" id="PTHR47976">
    <property type="entry name" value="G-TYPE LECTIN S-RECEPTOR-LIKE SERINE/THREONINE-PROTEIN KINASE SD2-5"/>
    <property type="match status" value="1"/>
</dbReference>
<feature type="transmembrane region" description="Helical" evidence="4">
    <location>
        <begin position="439"/>
        <end position="464"/>
    </location>
</feature>
<evidence type="ECO:0000313" key="8">
    <source>
        <dbReference type="Proteomes" id="UP000030687"/>
    </source>
</evidence>
<evidence type="ECO:0000256" key="4">
    <source>
        <dbReference type="SAM" id="Phobius"/>
    </source>
</evidence>
<evidence type="ECO:0000256" key="1">
    <source>
        <dbReference type="ARBA" id="ARBA00022729"/>
    </source>
</evidence>
<keyword evidence="4" id="KW-1133">Transmembrane helix</keyword>
<dbReference type="PANTHER" id="PTHR47976:SF120">
    <property type="entry name" value="G-TYPE LECTIN S-RECEPTOR-LIKE SERINE_THREONINE-PROTEIN KINASE SD2-5"/>
    <property type="match status" value="1"/>
</dbReference>
<gene>
    <name evidence="7" type="ORF">CICLE_v10011631mg</name>
</gene>
<dbReference type="InterPro" id="IPR001480">
    <property type="entry name" value="Bulb-type_lectin_dom"/>
</dbReference>
<dbReference type="FunCoup" id="V4SZW8">
    <property type="interactions" value="219"/>
</dbReference>
<dbReference type="PROSITE" id="PS50927">
    <property type="entry name" value="BULB_LECTIN"/>
    <property type="match status" value="1"/>
</dbReference>
<proteinExistence type="predicted"/>
<dbReference type="InterPro" id="IPR036426">
    <property type="entry name" value="Bulb-type_lectin_dom_sf"/>
</dbReference>
<dbReference type="STRING" id="85681.V4SZW8"/>
<name>V4SZW8_CITCL</name>
<keyword evidence="8" id="KW-1185">Reference proteome</keyword>
<dbReference type="eggNOG" id="ENOG502QT4R">
    <property type="taxonomic scope" value="Eukaryota"/>
</dbReference>
<keyword evidence="4" id="KW-0472">Membrane</keyword>
<evidence type="ECO:0000259" key="5">
    <source>
        <dbReference type="PROSITE" id="PS50927"/>
    </source>
</evidence>
<keyword evidence="1" id="KW-0732">Signal</keyword>
<sequence>MVAHVLTWHIMRQQRKQPSFVPNYLFGFVVFVMFSNGFCNSDIQKGYKLTLAVPAEYSLGFIGRAFLIETGQIAPNFRAAVSIEAVNGKFSCSLEVLLGDVKVWNSGHYSRFYVSEKCVLELTKDGDLQLKGPNDRVGWLSGTSRQGVERLQILRTGNLVLVDVVNRVKWQSFNFPTDVMLWGQRLNVATRLTSFPGNSTEFYSFEIQRYRIALFLHSGKLNYSYWEFKPSKNRNISFIALGSNGLGLFNDKGKKIAQIYSQRLQPLRFLSLGNRTGNLALYHYSANDRNFQASFQAINKTCDLPLGCKPCEICTFTNSCSCIGLLTKKEKDKSDCGCGEIAVGLCGRNRVEMLELEGVGSVLRDGPKMVNVSKEECASMCISDCKCVGVLYSSAELECFVYGVVMGVKQVEKRSGLIYMVKVAKGTQRGRGKRNLKKWVLILVGVVDGLIIVLVFGGLAYYLIRRRRKKSLACDNSS</sequence>
<feature type="domain" description="Bulb-type lectin" evidence="5">
    <location>
        <begin position="34"/>
        <end position="174"/>
    </location>
</feature>
<dbReference type="EMBL" id="KI536861">
    <property type="protein sequence ID" value="ESR42781.1"/>
    <property type="molecule type" value="Genomic_DNA"/>
</dbReference>
<reference evidence="7 8" key="1">
    <citation type="submission" date="2013-10" db="EMBL/GenBank/DDBJ databases">
        <authorList>
            <consortium name="International Citrus Genome Consortium"/>
            <person name="Jenkins J."/>
            <person name="Schmutz J."/>
            <person name="Prochnik S."/>
            <person name="Rokhsar D."/>
            <person name="Gmitter F."/>
            <person name="Ollitrault P."/>
            <person name="Machado M."/>
            <person name="Talon M."/>
            <person name="Wincker P."/>
            <person name="Jaillon O."/>
            <person name="Morgante M."/>
        </authorList>
    </citation>
    <scope>NUCLEOTIDE SEQUENCE</scope>
    <source>
        <strain evidence="8">cv. Clemenules</strain>
    </source>
</reference>
<evidence type="ECO:0000313" key="7">
    <source>
        <dbReference type="EMBL" id="ESR42781.1"/>
    </source>
</evidence>
<feature type="domain" description="Apple" evidence="6">
    <location>
        <begin position="346"/>
        <end position="424"/>
    </location>
</feature>
<keyword evidence="3" id="KW-0325">Glycoprotein</keyword>
<dbReference type="Proteomes" id="UP000030687">
    <property type="component" value="Unassembled WGS sequence"/>
</dbReference>
<dbReference type="SUPFAM" id="SSF51110">
    <property type="entry name" value="alpha-D-mannose-specific plant lectins"/>
    <property type="match status" value="1"/>
</dbReference>
<keyword evidence="4" id="KW-0812">Transmembrane</keyword>
<dbReference type="AlphaFoldDB" id="V4SZW8"/>
<dbReference type="InterPro" id="IPR051343">
    <property type="entry name" value="G-type_lectin_kinases/EP1-like"/>
</dbReference>
<dbReference type="Pfam" id="PF00024">
    <property type="entry name" value="PAN_1"/>
    <property type="match status" value="1"/>
</dbReference>
<keyword evidence="2" id="KW-1015">Disulfide bond</keyword>
<dbReference type="PROSITE" id="PS50948">
    <property type="entry name" value="PAN"/>
    <property type="match status" value="1"/>
</dbReference>
<evidence type="ECO:0000256" key="3">
    <source>
        <dbReference type="ARBA" id="ARBA00023180"/>
    </source>
</evidence>
<evidence type="ECO:0000256" key="2">
    <source>
        <dbReference type="ARBA" id="ARBA00023157"/>
    </source>
</evidence>
<dbReference type="InterPro" id="IPR003609">
    <property type="entry name" value="Pan_app"/>
</dbReference>
<dbReference type="CDD" id="cd12087">
    <property type="entry name" value="TM_EGFR-like"/>
    <property type="match status" value="1"/>
</dbReference>
<accession>V4SZW8</accession>
<dbReference type="OMA" id="CAYYCIY"/>
<feature type="transmembrane region" description="Helical" evidence="4">
    <location>
        <begin position="20"/>
        <end position="38"/>
    </location>
</feature>